<keyword evidence="5" id="KW-1003">Cell membrane</keyword>
<feature type="transmembrane region" description="Helical" evidence="12">
    <location>
        <begin position="242"/>
        <end position="261"/>
    </location>
</feature>
<evidence type="ECO:0000256" key="3">
    <source>
        <dbReference type="ARBA" id="ARBA00012374"/>
    </source>
</evidence>
<dbReference type="EMBL" id="CAEZTU010000007">
    <property type="protein sequence ID" value="CAB4571636.1"/>
    <property type="molecule type" value="Genomic_DNA"/>
</dbReference>
<name>A0A6J6E717_9ZZZZ</name>
<evidence type="ECO:0000256" key="7">
    <source>
        <dbReference type="ARBA" id="ARBA00022801"/>
    </source>
</evidence>
<evidence type="ECO:0000256" key="12">
    <source>
        <dbReference type="SAM" id="Phobius"/>
    </source>
</evidence>
<accession>A0A6J6E717</accession>
<comment type="catalytic activity">
    <reaction evidence="11">
        <text>di-trans,octa-cis-undecaprenyl diphosphate + H2O = di-trans,octa-cis-undecaprenyl phosphate + phosphate + H(+)</text>
        <dbReference type="Rhea" id="RHEA:28094"/>
        <dbReference type="ChEBI" id="CHEBI:15377"/>
        <dbReference type="ChEBI" id="CHEBI:15378"/>
        <dbReference type="ChEBI" id="CHEBI:43474"/>
        <dbReference type="ChEBI" id="CHEBI:58405"/>
        <dbReference type="ChEBI" id="CHEBI:60392"/>
        <dbReference type="EC" id="3.6.1.27"/>
    </reaction>
</comment>
<dbReference type="Pfam" id="PF02673">
    <property type="entry name" value="BacA"/>
    <property type="match status" value="1"/>
</dbReference>
<evidence type="ECO:0000256" key="5">
    <source>
        <dbReference type="ARBA" id="ARBA00022475"/>
    </source>
</evidence>
<feature type="transmembrane region" description="Helical" evidence="12">
    <location>
        <begin position="210"/>
        <end position="230"/>
    </location>
</feature>
<feature type="transmembrane region" description="Helical" evidence="12">
    <location>
        <begin position="76"/>
        <end position="95"/>
    </location>
</feature>
<proteinExistence type="inferred from homology"/>
<dbReference type="PANTHER" id="PTHR30622:SF4">
    <property type="entry name" value="UNDECAPRENYL-DIPHOSPHATASE"/>
    <property type="match status" value="1"/>
</dbReference>
<dbReference type="HAMAP" id="MF_01006">
    <property type="entry name" value="Undec_diphosphatase"/>
    <property type="match status" value="1"/>
</dbReference>
<reference evidence="13" key="1">
    <citation type="submission" date="2020-05" db="EMBL/GenBank/DDBJ databases">
        <authorList>
            <person name="Chiriac C."/>
            <person name="Salcher M."/>
            <person name="Ghai R."/>
            <person name="Kavagutti S V."/>
        </authorList>
    </citation>
    <scope>NUCLEOTIDE SEQUENCE</scope>
</reference>
<evidence type="ECO:0000256" key="9">
    <source>
        <dbReference type="ARBA" id="ARBA00023136"/>
    </source>
</evidence>
<evidence type="ECO:0000256" key="4">
    <source>
        <dbReference type="ARBA" id="ARBA00021581"/>
    </source>
</evidence>
<comment type="similarity">
    <text evidence="2">Belongs to the UppP family.</text>
</comment>
<keyword evidence="7" id="KW-0378">Hydrolase</keyword>
<comment type="subcellular location">
    <subcellularLocation>
        <location evidence="1">Cell membrane</location>
        <topology evidence="1">Multi-pass membrane protein</topology>
    </subcellularLocation>
</comment>
<dbReference type="GO" id="GO:0050380">
    <property type="term" value="F:undecaprenyl-diphosphatase activity"/>
    <property type="evidence" value="ECO:0007669"/>
    <property type="project" value="UniProtKB-EC"/>
</dbReference>
<keyword evidence="6 12" id="KW-0812">Transmembrane</keyword>
<keyword evidence="8 12" id="KW-1133">Transmembrane helix</keyword>
<protein>
    <recommendedName>
        <fullName evidence="4">Undecaprenyl-diphosphatase</fullName>
        <ecNumber evidence="3">3.6.1.27</ecNumber>
    </recommendedName>
    <alternativeName>
        <fullName evidence="10">Undecaprenyl pyrophosphate phosphatase</fullName>
    </alternativeName>
</protein>
<evidence type="ECO:0000256" key="6">
    <source>
        <dbReference type="ARBA" id="ARBA00022692"/>
    </source>
</evidence>
<dbReference type="AlphaFoldDB" id="A0A6J6E717"/>
<evidence type="ECO:0000313" key="13">
    <source>
        <dbReference type="EMBL" id="CAB4571636.1"/>
    </source>
</evidence>
<feature type="transmembrane region" description="Helical" evidence="12">
    <location>
        <begin position="107"/>
        <end position="124"/>
    </location>
</feature>
<feature type="transmembrane region" description="Helical" evidence="12">
    <location>
        <begin position="177"/>
        <end position="198"/>
    </location>
</feature>
<keyword evidence="9 12" id="KW-0472">Membrane</keyword>
<dbReference type="GO" id="GO:0005886">
    <property type="term" value="C:plasma membrane"/>
    <property type="evidence" value="ECO:0007669"/>
    <property type="project" value="UniProtKB-SubCell"/>
</dbReference>
<gene>
    <name evidence="13" type="ORF">UFOPK1740_00279</name>
</gene>
<evidence type="ECO:0000256" key="11">
    <source>
        <dbReference type="ARBA" id="ARBA00047594"/>
    </source>
</evidence>
<dbReference type="InterPro" id="IPR003824">
    <property type="entry name" value="UppP"/>
</dbReference>
<dbReference type="PANTHER" id="PTHR30622">
    <property type="entry name" value="UNDECAPRENYL-DIPHOSPHATASE"/>
    <property type="match status" value="1"/>
</dbReference>
<dbReference type="EC" id="3.6.1.27" evidence="3"/>
<sequence length="264" mass="28931">MGVVQGLTEFLPISSSAHLRILPALVNQPDPGASFTAVIQIGTILSVLIFFWKDLTIITSALIRGLFNKQKRNKDFRMGVSIAIATLPIVVFGYFGQDFIKNEARSLYLVAYVMLIFSFVMYFVDRFSKQKTKAENLTRTKIFFIGMAQALALIPGFSRSGVTITAARLFGVNRAEAARFSFLLSVPAIVLSGVYEAIGISNSNPSGWGQTIFATVVSFIVGYLSIAWLIRWLGNHSLGAFVVYRIALSLLIIGLLNGGFISNL</sequence>
<evidence type="ECO:0000256" key="8">
    <source>
        <dbReference type="ARBA" id="ARBA00022989"/>
    </source>
</evidence>
<feature type="transmembrane region" description="Helical" evidence="12">
    <location>
        <begin position="33"/>
        <end position="55"/>
    </location>
</feature>
<evidence type="ECO:0000256" key="10">
    <source>
        <dbReference type="ARBA" id="ARBA00032707"/>
    </source>
</evidence>
<evidence type="ECO:0000256" key="2">
    <source>
        <dbReference type="ARBA" id="ARBA00010621"/>
    </source>
</evidence>
<organism evidence="13">
    <name type="scientific">freshwater metagenome</name>
    <dbReference type="NCBI Taxonomy" id="449393"/>
    <lineage>
        <taxon>unclassified sequences</taxon>
        <taxon>metagenomes</taxon>
        <taxon>ecological metagenomes</taxon>
    </lineage>
</organism>
<dbReference type="NCBIfam" id="TIGR00753">
    <property type="entry name" value="undec_PP_bacA"/>
    <property type="match status" value="1"/>
</dbReference>
<evidence type="ECO:0000256" key="1">
    <source>
        <dbReference type="ARBA" id="ARBA00004651"/>
    </source>
</evidence>